<dbReference type="OrthoDB" id="3516776at2759"/>
<feature type="non-terminal residue" evidence="2">
    <location>
        <position position="169"/>
    </location>
</feature>
<accession>A0A2J6TUK4</accession>
<gene>
    <name evidence="2" type="ORF">K444DRAFT_494702</name>
</gene>
<keyword evidence="1" id="KW-0472">Membrane</keyword>
<dbReference type="GeneID" id="36581344"/>
<dbReference type="RefSeq" id="XP_024743606.1">
    <property type="nucleotide sequence ID" value="XM_024873264.1"/>
</dbReference>
<feature type="transmembrane region" description="Helical" evidence="1">
    <location>
        <begin position="80"/>
        <end position="104"/>
    </location>
</feature>
<feature type="non-terminal residue" evidence="2">
    <location>
        <position position="1"/>
    </location>
</feature>
<keyword evidence="1" id="KW-0812">Transmembrane</keyword>
<organism evidence="2 3">
    <name type="scientific">Hyaloscypha bicolor E</name>
    <dbReference type="NCBI Taxonomy" id="1095630"/>
    <lineage>
        <taxon>Eukaryota</taxon>
        <taxon>Fungi</taxon>
        <taxon>Dikarya</taxon>
        <taxon>Ascomycota</taxon>
        <taxon>Pezizomycotina</taxon>
        <taxon>Leotiomycetes</taxon>
        <taxon>Helotiales</taxon>
        <taxon>Hyaloscyphaceae</taxon>
        <taxon>Hyaloscypha</taxon>
        <taxon>Hyaloscypha bicolor</taxon>
    </lineage>
</organism>
<dbReference type="EMBL" id="KZ613743">
    <property type="protein sequence ID" value="PMD66702.1"/>
    <property type="molecule type" value="Genomic_DNA"/>
</dbReference>
<name>A0A2J6TUK4_9HELO</name>
<keyword evidence="1" id="KW-1133">Transmembrane helix</keyword>
<reference evidence="2 3" key="1">
    <citation type="submission" date="2016-04" db="EMBL/GenBank/DDBJ databases">
        <title>A degradative enzymes factory behind the ericoid mycorrhizal symbiosis.</title>
        <authorList>
            <consortium name="DOE Joint Genome Institute"/>
            <person name="Martino E."/>
            <person name="Morin E."/>
            <person name="Grelet G."/>
            <person name="Kuo A."/>
            <person name="Kohler A."/>
            <person name="Daghino S."/>
            <person name="Barry K."/>
            <person name="Choi C."/>
            <person name="Cichocki N."/>
            <person name="Clum A."/>
            <person name="Copeland A."/>
            <person name="Hainaut M."/>
            <person name="Haridas S."/>
            <person name="Labutti K."/>
            <person name="Lindquist E."/>
            <person name="Lipzen A."/>
            <person name="Khouja H.-R."/>
            <person name="Murat C."/>
            <person name="Ohm R."/>
            <person name="Olson A."/>
            <person name="Spatafora J."/>
            <person name="Veneault-Fourrey C."/>
            <person name="Henrissat B."/>
            <person name="Grigoriev I."/>
            <person name="Martin F."/>
            <person name="Perotto S."/>
        </authorList>
    </citation>
    <scope>NUCLEOTIDE SEQUENCE [LARGE SCALE GENOMIC DNA]</scope>
    <source>
        <strain evidence="2 3">E</strain>
    </source>
</reference>
<evidence type="ECO:0000313" key="3">
    <source>
        <dbReference type="Proteomes" id="UP000235371"/>
    </source>
</evidence>
<dbReference type="AlphaFoldDB" id="A0A2J6TUK4"/>
<dbReference type="InParanoid" id="A0A2J6TUK4"/>
<protein>
    <submittedName>
        <fullName evidence="2">Uncharacterized protein</fullName>
    </submittedName>
</protein>
<sequence>VADEDRIAWPWTNDTASLIKAFADYNRFAVIQGSVKNETVPLFNSSELFRFYQVYQVATSTGWQVAGTKLLSLNHTTVEISTAFVTVVLLLVLFTVAGSIRYIWFYHRNKDTLEALFVPDGTIDWMLHAAKAAHTNLEVGVKDRVHFQKAIFGKRPSSTPICRLARVHS</sequence>
<keyword evidence="3" id="KW-1185">Reference proteome</keyword>
<evidence type="ECO:0000256" key="1">
    <source>
        <dbReference type="SAM" id="Phobius"/>
    </source>
</evidence>
<proteinExistence type="predicted"/>
<dbReference type="Proteomes" id="UP000235371">
    <property type="component" value="Unassembled WGS sequence"/>
</dbReference>
<evidence type="ECO:0000313" key="2">
    <source>
        <dbReference type="EMBL" id="PMD66702.1"/>
    </source>
</evidence>